<reference evidence="1 2" key="1">
    <citation type="submission" date="2022-05" db="EMBL/GenBank/DDBJ databases">
        <authorList>
            <consortium name="Genoscope - CEA"/>
            <person name="William W."/>
        </authorList>
    </citation>
    <scope>NUCLEOTIDE SEQUENCE [LARGE SCALE GENOMIC DNA]</scope>
</reference>
<accession>A0ABN8MW44</accession>
<dbReference type="Proteomes" id="UP001159405">
    <property type="component" value="Unassembled WGS sequence"/>
</dbReference>
<comment type="caution">
    <text evidence="1">The sequence shown here is derived from an EMBL/GenBank/DDBJ whole genome shotgun (WGS) entry which is preliminary data.</text>
</comment>
<protein>
    <submittedName>
        <fullName evidence="1">Uncharacterized protein</fullName>
    </submittedName>
</protein>
<name>A0ABN8MW44_9CNID</name>
<proteinExistence type="predicted"/>
<evidence type="ECO:0000313" key="2">
    <source>
        <dbReference type="Proteomes" id="UP001159405"/>
    </source>
</evidence>
<organism evidence="1 2">
    <name type="scientific">Porites lobata</name>
    <dbReference type="NCBI Taxonomy" id="104759"/>
    <lineage>
        <taxon>Eukaryota</taxon>
        <taxon>Metazoa</taxon>
        <taxon>Cnidaria</taxon>
        <taxon>Anthozoa</taxon>
        <taxon>Hexacorallia</taxon>
        <taxon>Scleractinia</taxon>
        <taxon>Fungiina</taxon>
        <taxon>Poritidae</taxon>
        <taxon>Porites</taxon>
    </lineage>
</organism>
<evidence type="ECO:0000313" key="1">
    <source>
        <dbReference type="EMBL" id="CAH3034674.1"/>
    </source>
</evidence>
<dbReference type="EMBL" id="CALNXK010000003">
    <property type="protein sequence ID" value="CAH3034674.1"/>
    <property type="molecule type" value="Genomic_DNA"/>
</dbReference>
<sequence length="110" mass="13136">MADVFDGAVSTTLSYFRKEIARLDSKKMIAKKMVTKTQLAFLLVSCVVMSMLIEPAVSQKDALRWGKRDYDSTDDYMPINPKHRRRQYDNEEDYYRDFVRRSDLWDHFRL</sequence>
<gene>
    <name evidence="1" type="ORF">PLOB_00025160</name>
</gene>
<keyword evidence="2" id="KW-1185">Reference proteome</keyword>